<organism evidence="2 3">
    <name type="scientific">Natrinema salsiterrestre</name>
    <dbReference type="NCBI Taxonomy" id="2950540"/>
    <lineage>
        <taxon>Archaea</taxon>
        <taxon>Methanobacteriati</taxon>
        <taxon>Methanobacteriota</taxon>
        <taxon>Stenosarchaea group</taxon>
        <taxon>Halobacteria</taxon>
        <taxon>Halobacteriales</taxon>
        <taxon>Natrialbaceae</taxon>
        <taxon>Natrinema</taxon>
    </lineage>
</organism>
<reference evidence="2" key="1">
    <citation type="submission" date="2022-06" db="EMBL/GenBank/DDBJ databases">
        <title>Natrinema sp. a new haloarchaeum isolate from saline soil.</title>
        <authorList>
            <person name="Strakova D."/>
            <person name="Galisteo C."/>
            <person name="Sanchez-Porro C."/>
            <person name="Ventosa A."/>
        </authorList>
    </citation>
    <scope>NUCLEOTIDE SEQUENCE</scope>
    <source>
        <strain evidence="2">S1CR25-10</strain>
    </source>
</reference>
<feature type="region of interest" description="Disordered" evidence="1">
    <location>
        <begin position="1"/>
        <end position="47"/>
    </location>
</feature>
<evidence type="ECO:0000256" key="1">
    <source>
        <dbReference type="SAM" id="MobiDB-lite"/>
    </source>
</evidence>
<dbReference type="Proteomes" id="UP001154061">
    <property type="component" value="Unassembled WGS sequence"/>
</dbReference>
<comment type="caution">
    <text evidence="2">The sequence shown here is derived from an EMBL/GenBank/DDBJ whole genome shotgun (WGS) entry which is preliminary data.</text>
</comment>
<dbReference type="AlphaFoldDB" id="A0A9Q4L636"/>
<keyword evidence="3" id="KW-1185">Reference proteome</keyword>
<gene>
    <name evidence="2" type="ORF">NDI89_20545</name>
</gene>
<sequence>MPIPESKFEDWKGTGADKGSKEASDKLESILRLNRSPAEQSEGEYEILRQGSYKNDTYTYGSSDVDIIAKLTSAWSRDLSDLKDEDREGTV</sequence>
<proteinExistence type="predicted"/>
<protein>
    <submittedName>
        <fullName evidence="2">Uncharacterized protein</fullName>
    </submittedName>
</protein>
<dbReference type="RefSeq" id="WP_277524463.1">
    <property type="nucleotide sequence ID" value="NZ_JAMQOT010000010.1"/>
</dbReference>
<name>A0A9Q4L636_9EURY</name>
<feature type="compositionally biased region" description="Basic and acidic residues" evidence="1">
    <location>
        <begin position="18"/>
        <end position="29"/>
    </location>
</feature>
<dbReference type="EMBL" id="JAMQOT010000010">
    <property type="protein sequence ID" value="MDF9747964.1"/>
    <property type="molecule type" value="Genomic_DNA"/>
</dbReference>
<evidence type="ECO:0000313" key="2">
    <source>
        <dbReference type="EMBL" id="MDF9747964.1"/>
    </source>
</evidence>
<accession>A0A9Q4L636</accession>
<feature type="compositionally biased region" description="Basic and acidic residues" evidence="1">
    <location>
        <begin position="1"/>
        <end position="12"/>
    </location>
</feature>
<evidence type="ECO:0000313" key="3">
    <source>
        <dbReference type="Proteomes" id="UP001154061"/>
    </source>
</evidence>